<dbReference type="RefSeq" id="WP_259093978.1">
    <property type="nucleotide sequence ID" value="NZ_BAAAZC010000029.1"/>
</dbReference>
<accession>A0ABP7QSK3</accession>
<proteinExistence type="predicted"/>
<keyword evidence="5" id="KW-1185">Reference proteome</keyword>
<feature type="chain" id="PRO_5047436611" evidence="2">
    <location>
        <begin position="27"/>
        <end position="409"/>
    </location>
</feature>
<evidence type="ECO:0000313" key="4">
    <source>
        <dbReference type="EMBL" id="GAA3987376.1"/>
    </source>
</evidence>
<comment type="caution">
    <text evidence="4">The sequence shown here is derived from an EMBL/GenBank/DDBJ whole genome shotgun (WGS) entry which is preliminary data.</text>
</comment>
<dbReference type="Proteomes" id="UP001500742">
    <property type="component" value="Unassembled WGS sequence"/>
</dbReference>
<sequence length="409" mass="45506">MLKKRTLFLVLTALIPLTFILTQCFSSNPPDPRGEVYAGSASCVKCHSTEYNSYIHTAHFKTSRPASLQTISGSFAKGLNALDYGYGLKVVMEKRGDSLYQVAYQNGKQTEAAPFNISIGGVKAETYLYWKGKQLYELPVSYFNTIHSWANSPGYIPDRVNFNRPILRKCLECHTSYIGELPPDSKELGFEKATLIAGIDCERCHGPAANHVNFHTDNPDEKKARYITTYNSLTRSQKMDACAVCHSGNKMVPQRSTFDFQMGDTLNKFVGGSFENTTIPPTLDVHGNQNALLASSKCYMMSQMDCGTCHNPHVNQEQNLAMFTQKCLNCHSEAKHNFCSLAPKLGAAIKTNCINCHMPNKASHVISLTAFNSKMNPPYEVRTHHIGIYPVETEKIMAFINGKAGKIKE</sequence>
<evidence type="ECO:0000259" key="3">
    <source>
        <dbReference type="Pfam" id="PF13435"/>
    </source>
</evidence>
<dbReference type="PANTHER" id="PTHR35038:SF8">
    <property type="entry name" value="C-TYPE POLYHEME CYTOCHROME OMCC"/>
    <property type="match status" value="1"/>
</dbReference>
<dbReference type="InterPro" id="IPR023155">
    <property type="entry name" value="Cyt_c-552/4"/>
</dbReference>
<evidence type="ECO:0000313" key="5">
    <source>
        <dbReference type="Proteomes" id="UP001500742"/>
    </source>
</evidence>
<evidence type="ECO:0000256" key="2">
    <source>
        <dbReference type="SAM" id="SignalP"/>
    </source>
</evidence>
<dbReference type="Gene3D" id="3.90.10.10">
    <property type="entry name" value="Cytochrome C3"/>
    <property type="match status" value="1"/>
</dbReference>
<dbReference type="InterPro" id="IPR036280">
    <property type="entry name" value="Multihaem_cyt_sf"/>
</dbReference>
<evidence type="ECO:0000256" key="1">
    <source>
        <dbReference type="ARBA" id="ARBA00022729"/>
    </source>
</evidence>
<gene>
    <name evidence="4" type="ORF">GCM10022210_45000</name>
</gene>
<name>A0ABP7QSK3_9SPHI</name>
<dbReference type="Pfam" id="PF13435">
    <property type="entry name" value="Cytochrome_C554"/>
    <property type="match status" value="1"/>
</dbReference>
<dbReference type="InterPro" id="IPR051829">
    <property type="entry name" value="Multiheme_Cytochr_ET"/>
</dbReference>
<reference evidence="5" key="1">
    <citation type="journal article" date="2019" name="Int. J. Syst. Evol. Microbiol.">
        <title>The Global Catalogue of Microorganisms (GCM) 10K type strain sequencing project: providing services to taxonomists for standard genome sequencing and annotation.</title>
        <authorList>
            <consortium name="The Broad Institute Genomics Platform"/>
            <consortium name="The Broad Institute Genome Sequencing Center for Infectious Disease"/>
            <person name="Wu L."/>
            <person name="Ma J."/>
        </authorList>
    </citation>
    <scope>NUCLEOTIDE SEQUENCE [LARGE SCALE GENOMIC DNA]</scope>
    <source>
        <strain evidence="5">JCM 16601</strain>
    </source>
</reference>
<feature type="domain" description="Cytochrome c-552/4" evidence="3">
    <location>
        <begin position="167"/>
        <end position="206"/>
    </location>
</feature>
<dbReference type="CDD" id="cd08168">
    <property type="entry name" value="Cytochrom_C3"/>
    <property type="match status" value="1"/>
</dbReference>
<protein>
    <submittedName>
        <fullName evidence="4">Multiheme c-type cytochrome</fullName>
    </submittedName>
</protein>
<dbReference type="Gene3D" id="1.10.1130.10">
    <property type="entry name" value="Flavocytochrome C3, Chain A"/>
    <property type="match status" value="1"/>
</dbReference>
<dbReference type="PANTHER" id="PTHR35038">
    <property type="entry name" value="DISSIMILATORY SULFITE REDUCTASE SIRA"/>
    <property type="match status" value="1"/>
</dbReference>
<keyword evidence="1 2" id="KW-0732">Signal</keyword>
<dbReference type="SUPFAM" id="SSF48695">
    <property type="entry name" value="Multiheme cytochromes"/>
    <property type="match status" value="1"/>
</dbReference>
<organism evidence="4 5">
    <name type="scientific">Mucilaginibacter dorajii</name>
    <dbReference type="NCBI Taxonomy" id="692994"/>
    <lineage>
        <taxon>Bacteria</taxon>
        <taxon>Pseudomonadati</taxon>
        <taxon>Bacteroidota</taxon>
        <taxon>Sphingobacteriia</taxon>
        <taxon>Sphingobacteriales</taxon>
        <taxon>Sphingobacteriaceae</taxon>
        <taxon>Mucilaginibacter</taxon>
    </lineage>
</organism>
<dbReference type="EMBL" id="BAAAZC010000029">
    <property type="protein sequence ID" value="GAA3987376.1"/>
    <property type="molecule type" value="Genomic_DNA"/>
</dbReference>
<feature type="signal peptide" evidence="2">
    <location>
        <begin position="1"/>
        <end position="26"/>
    </location>
</feature>